<comment type="similarity">
    <text evidence="3 7">Belongs to the flagella basal body rod proteins family.</text>
</comment>
<dbReference type="GO" id="GO:0005198">
    <property type="term" value="F:structural molecule activity"/>
    <property type="evidence" value="ECO:0007669"/>
    <property type="project" value="UniProtKB-UniRule"/>
</dbReference>
<evidence type="ECO:0000256" key="4">
    <source>
        <dbReference type="ARBA" id="ARBA00016244"/>
    </source>
</evidence>
<evidence type="ECO:0000313" key="12">
    <source>
        <dbReference type="Proteomes" id="UP000737113"/>
    </source>
</evidence>
<dbReference type="GO" id="GO:0009424">
    <property type="term" value="C:bacterial-type flagellum hook"/>
    <property type="evidence" value="ECO:0007669"/>
    <property type="project" value="UniProtKB-UniRule"/>
</dbReference>
<feature type="domain" description="Flagellar hook-associated protein FlgK helical" evidence="10">
    <location>
        <begin position="88"/>
        <end position="320"/>
    </location>
</feature>
<accession>A0A972JMP6</accession>
<organism evidence="11 12">
    <name type="scientific">Shewanella salipaludis</name>
    <dbReference type="NCBI Taxonomy" id="2723052"/>
    <lineage>
        <taxon>Bacteria</taxon>
        <taxon>Pseudomonadati</taxon>
        <taxon>Pseudomonadota</taxon>
        <taxon>Gammaproteobacteria</taxon>
        <taxon>Alteromonadales</taxon>
        <taxon>Shewanellaceae</taxon>
        <taxon>Shewanella</taxon>
    </lineage>
</organism>
<feature type="coiled-coil region" evidence="8">
    <location>
        <begin position="126"/>
        <end position="153"/>
    </location>
</feature>
<keyword evidence="5 7" id="KW-0964">Secreted</keyword>
<evidence type="ECO:0000313" key="11">
    <source>
        <dbReference type="EMBL" id="NMH66727.1"/>
    </source>
</evidence>
<evidence type="ECO:0000259" key="10">
    <source>
        <dbReference type="Pfam" id="PF22638"/>
    </source>
</evidence>
<protein>
    <recommendedName>
        <fullName evidence="4 7">Flagellar hook-associated protein 1</fullName>
        <shortName evidence="7">HAP1</shortName>
    </recommendedName>
</protein>
<name>A0A972JMP6_9GAMM</name>
<keyword evidence="11" id="KW-0969">Cilium</keyword>
<dbReference type="PANTHER" id="PTHR30033">
    <property type="entry name" value="FLAGELLAR HOOK-ASSOCIATED PROTEIN 1"/>
    <property type="match status" value="1"/>
</dbReference>
<dbReference type="AlphaFoldDB" id="A0A972JMP6"/>
<dbReference type="GO" id="GO:0044780">
    <property type="term" value="P:bacterial-type flagellum assembly"/>
    <property type="evidence" value="ECO:0007669"/>
    <property type="project" value="InterPro"/>
</dbReference>
<dbReference type="EMBL" id="JAAXYH010000015">
    <property type="protein sequence ID" value="NMH66727.1"/>
    <property type="molecule type" value="Genomic_DNA"/>
</dbReference>
<comment type="subcellular location">
    <subcellularLocation>
        <location evidence="1 7">Bacterial flagellum</location>
    </subcellularLocation>
    <subcellularLocation>
        <location evidence="2 7">Secreted</location>
    </subcellularLocation>
</comment>
<comment type="caution">
    <text evidence="11">The sequence shown here is derived from an EMBL/GenBank/DDBJ whole genome shotgun (WGS) entry which is preliminary data.</text>
</comment>
<feature type="domain" description="Flagellar basal-body/hook protein C-terminal" evidence="9">
    <location>
        <begin position="415"/>
        <end position="455"/>
    </location>
</feature>
<keyword evidence="8" id="KW-0175">Coiled coil</keyword>
<dbReference type="GO" id="GO:0005576">
    <property type="term" value="C:extracellular region"/>
    <property type="evidence" value="ECO:0007669"/>
    <property type="project" value="UniProtKB-SubCell"/>
</dbReference>
<evidence type="ECO:0000256" key="1">
    <source>
        <dbReference type="ARBA" id="ARBA00004365"/>
    </source>
</evidence>
<keyword evidence="12" id="KW-1185">Reference proteome</keyword>
<dbReference type="Proteomes" id="UP000737113">
    <property type="component" value="Unassembled WGS sequence"/>
</dbReference>
<gene>
    <name evidence="7 11" type="primary">flgK</name>
    <name evidence="11" type="ORF">HC757_16340</name>
</gene>
<dbReference type="PRINTS" id="PR01005">
    <property type="entry name" value="FLGHOOKAP1"/>
</dbReference>
<dbReference type="InterPro" id="IPR002371">
    <property type="entry name" value="FlgK"/>
</dbReference>
<keyword evidence="6 7" id="KW-0975">Bacterial flagellum</keyword>
<dbReference type="InterPro" id="IPR010930">
    <property type="entry name" value="Flg_bb/hook_C_dom"/>
</dbReference>
<evidence type="ECO:0000256" key="3">
    <source>
        <dbReference type="ARBA" id="ARBA00009677"/>
    </source>
</evidence>
<dbReference type="PANTHER" id="PTHR30033:SF1">
    <property type="entry name" value="FLAGELLAR HOOK-ASSOCIATED PROTEIN 1"/>
    <property type="match status" value="1"/>
</dbReference>
<evidence type="ECO:0000256" key="7">
    <source>
        <dbReference type="RuleBase" id="RU362065"/>
    </source>
</evidence>
<evidence type="ECO:0000256" key="2">
    <source>
        <dbReference type="ARBA" id="ARBA00004613"/>
    </source>
</evidence>
<evidence type="ECO:0000256" key="6">
    <source>
        <dbReference type="ARBA" id="ARBA00023143"/>
    </source>
</evidence>
<dbReference type="RefSeq" id="WP_169565457.1">
    <property type="nucleotide sequence ID" value="NZ_JAAXYH010000015.1"/>
</dbReference>
<reference evidence="11" key="1">
    <citation type="submission" date="2020-04" db="EMBL/GenBank/DDBJ databases">
        <title>Description of Shewanella salipaludis sp. nov., isolated from a salt marsh.</title>
        <authorList>
            <person name="Park S."/>
            <person name="Yoon J.-H."/>
        </authorList>
    </citation>
    <scope>NUCLEOTIDE SEQUENCE</scope>
    <source>
        <strain evidence="11">SHSM-M6</strain>
    </source>
</reference>
<keyword evidence="11" id="KW-0282">Flagellum</keyword>
<evidence type="ECO:0000256" key="5">
    <source>
        <dbReference type="ARBA" id="ARBA00022525"/>
    </source>
</evidence>
<dbReference type="Pfam" id="PF22638">
    <property type="entry name" value="FlgK_D1"/>
    <property type="match status" value="1"/>
</dbReference>
<evidence type="ECO:0000256" key="8">
    <source>
        <dbReference type="SAM" id="Coils"/>
    </source>
</evidence>
<dbReference type="SUPFAM" id="SSF64518">
    <property type="entry name" value="Phase 1 flagellin"/>
    <property type="match status" value="1"/>
</dbReference>
<evidence type="ECO:0000259" key="9">
    <source>
        <dbReference type="Pfam" id="PF06429"/>
    </source>
</evidence>
<sequence length="457" mass="47486">MNMFNIGKSGLLASSAALNATSNNVANAMVAGYSRQQVMTSSVGGGAYGGGAGVSVDGMRRISDQYEVAQLWQTTSAVGFGKVQSSYLGQAEQVFGSEGNNIAKGLDQLFASLNAAMEQPNVIATRQGVLNEAKALTQRVNSLNQSIEAQRGQINGQLGAAAKEVNAQLRNIAKFNQDIQAASATGTVPAALQDSRDAAVDELAAILDIRVVEDAQGMVNISLARGEPLLSGNTVATLAQVPDPANPQDSLVDIQFGKSHFTVERTAGGSMGALLDYRDIQLANSQSYVDELAVQLATEFNTALAGGTDLSGAAPTQPLFSYQPGNPAGSLTVTAGFPPEALAFGLDGTQGDNANLKSLVALANKDLNFTSLGASTSFSESYASMVGQLGSASRQAIVNAKTCVDLQTEAQSQWASTSGVNIDEEGVNLIIYQQSYQANAKVISTADLLFQTMLSSF</sequence>
<dbReference type="Pfam" id="PF06429">
    <property type="entry name" value="Flg_bbr_C"/>
    <property type="match status" value="1"/>
</dbReference>
<dbReference type="InterPro" id="IPR053927">
    <property type="entry name" value="FlgK_helical"/>
</dbReference>
<keyword evidence="11" id="KW-0966">Cell projection</keyword>
<proteinExistence type="inferred from homology"/>
<dbReference type="NCBIfam" id="TIGR02492">
    <property type="entry name" value="flgK_ends"/>
    <property type="match status" value="1"/>
</dbReference>